<dbReference type="AlphaFoldDB" id="A0A5C6A5D3"/>
<reference evidence="2 3" key="1">
    <citation type="submission" date="2019-02" db="EMBL/GenBank/DDBJ databases">
        <title>Deep-cultivation of Planctomycetes and their phenomic and genomic characterization uncovers novel biology.</title>
        <authorList>
            <person name="Wiegand S."/>
            <person name="Jogler M."/>
            <person name="Boedeker C."/>
            <person name="Pinto D."/>
            <person name="Vollmers J."/>
            <person name="Rivas-Marin E."/>
            <person name="Kohn T."/>
            <person name="Peeters S.H."/>
            <person name="Heuer A."/>
            <person name="Rast P."/>
            <person name="Oberbeckmann S."/>
            <person name="Bunk B."/>
            <person name="Jeske O."/>
            <person name="Meyerdierks A."/>
            <person name="Storesund J.E."/>
            <person name="Kallscheuer N."/>
            <person name="Luecker S."/>
            <person name="Lage O.M."/>
            <person name="Pohl T."/>
            <person name="Merkel B.J."/>
            <person name="Hornburger P."/>
            <person name="Mueller R.-W."/>
            <person name="Bruemmer F."/>
            <person name="Labrenz M."/>
            <person name="Spormann A.M."/>
            <person name="Op Den Camp H."/>
            <person name="Overmann J."/>
            <person name="Amann R."/>
            <person name="Jetten M.S.M."/>
            <person name="Mascher T."/>
            <person name="Medema M.H."/>
            <person name="Devos D.P."/>
            <person name="Kaster A.-K."/>
            <person name="Ovreas L."/>
            <person name="Rohde M."/>
            <person name="Galperin M.Y."/>
            <person name="Jogler C."/>
        </authorList>
    </citation>
    <scope>NUCLEOTIDE SEQUENCE [LARGE SCALE GENOMIC DNA]</scope>
    <source>
        <strain evidence="2 3">Pla52n</strain>
    </source>
</reference>
<keyword evidence="3" id="KW-1185">Reference proteome</keyword>
<protein>
    <recommendedName>
        <fullName evidence="4">Cytochrome c domain-containing protein</fullName>
    </recommendedName>
</protein>
<feature type="signal peptide" evidence="1">
    <location>
        <begin position="1"/>
        <end position="20"/>
    </location>
</feature>
<sequence precursor="true">MKRFAILLGCVCFFVSPAMAISEFGKQWKNDYLSGDDVSDEFKSAGRKAGCYVCHVKDHPKKKEARNEYGQALHKYLKKEDFTKEYMKEHPEEAKAKMVEAFKKVNAEHKSKDGTLFGEKIKAGKLPAVDMEYKE</sequence>
<evidence type="ECO:0000313" key="2">
    <source>
        <dbReference type="EMBL" id="TWT94646.1"/>
    </source>
</evidence>
<accession>A0A5C6A5D3</accession>
<comment type="caution">
    <text evidence="2">The sequence shown here is derived from an EMBL/GenBank/DDBJ whole genome shotgun (WGS) entry which is preliminary data.</text>
</comment>
<gene>
    <name evidence="2" type="ORF">Pla52n_54670</name>
</gene>
<evidence type="ECO:0000256" key="1">
    <source>
        <dbReference type="SAM" id="SignalP"/>
    </source>
</evidence>
<organism evidence="2 3">
    <name type="scientific">Stieleria varia</name>
    <dbReference type="NCBI Taxonomy" id="2528005"/>
    <lineage>
        <taxon>Bacteria</taxon>
        <taxon>Pseudomonadati</taxon>
        <taxon>Planctomycetota</taxon>
        <taxon>Planctomycetia</taxon>
        <taxon>Pirellulales</taxon>
        <taxon>Pirellulaceae</taxon>
        <taxon>Stieleria</taxon>
    </lineage>
</organism>
<proteinExistence type="predicted"/>
<dbReference type="Proteomes" id="UP000320176">
    <property type="component" value="Unassembled WGS sequence"/>
</dbReference>
<dbReference type="EMBL" id="SJPN01000007">
    <property type="protein sequence ID" value="TWT94646.1"/>
    <property type="molecule type" value="Genomic_DNA"/>
</dbReference>
<dbReference type="OrthoDB" id="281947at2"/>
<evidence type="ECO:0008006" key="4">
    <source>
        <dbReference type="Google" id="ProtNLM"/>
    </source>
</evidence>
<keyword evidence="1" id="KW-0732">Signal</keyword>
<name>A0A5C6A5D3_9BACT</name>
<feature type="chain" id="PRO_5022809833" description="Cytochrome c domain-containing protein" evidence="1">
    <location>
        <begin position="21"/>
        <end position="135"/>
    </location>
</feature>
<evidence type="ECO:0000313" key="3">
    <source>
        <dbReference type="Proteomes" id="UP000320176"/>
    </source>
</evidence>
<dbReference type="RefSeq" id="WP_146522466.1">
    <property type="nucleotide sequence ID" value="NZ_CP151726.1"/>
</dbReference>